<dbReference type="Proteomes" id="UP000003763">
    <property type="component" value="Unassembled WGS sequence"/>
</dbReference>
<comment type="caution">
    <text evidence="1">The sequence shown here is derived from an EMBL/GenBank/DDBJ whole genome shotgun (WGS) entry which is preliminary data.</text>
</comment>
<dbReference type="EMBL" id="ADLJ01000006">
    <property type="protein sequence ID" value="EHF00303.1"/>
    <property type="molecule type" value="Genomic_DNA"/>
</dbReference>
<sequence>MSEIFIPIPPGLFDERSRVKNDSNDREKYLKIKINTKSFRCHGCGIIFYSYEENPIKCPRCGSESIDDDITPSFAKHLKKERYGE</sequence>
<proteinExistence type="predicted"/>
<evidence type="ECO:0000313" key="1">
    <source>
        <dbReference type="EMBL" id="EHF00303.1"/>
    </source>
</evidence>
<accession>G5HE76</accession>
<dbReference type="HOGENOM" id="CLU_2506852_0_0_9"/>
<name>G5HE76_9FIRM</name>
<organism evidence="1 2">
    <name type="scientific">[Clostridium] citroniae WAL-17108</name>
    <dbReference type="NCBI Taxonomy" id="742733"/>
    <lineage>
        <taxon>Bacteria</taxon>
        <taxon>Bacillati</taxon>
        <taxon>Bacillota</taxon>
        <taxon>Clostridia</taxon>
        <taxon>Lachnospirales</taxon>
        <taxon>Lachnospiraceae</taxon>
        <taxon>Enterocloster</taxon>
    </lineage>
</organism>
<gene>
    <name evidence="1" type="ORF">HMPREF9469_00888</name>
</gene>
<evidence type="ECO:0000313" key="2">
    <source>
        <dbReference type="Proteomes" id="UP000003763"/>
    </source>
</evidence>
<dbReference type="InterPro" id="IPR036390">
    <property type="entry name" value="WH_DNA-bd_sf"/>
</dbReference>
<dbReference type="AlphaFoldDB" id="G5HE76"/>
<dbReference type="RefSeq" id="WP_007859566.1">
    <property type="nucleotide sequence ID" value="NZ_JH376420.1"/>
</dbReference>
<reference evidence="1 2" key="1">
    <citation type="submission" date="2011-08" db="EMBL/GenBank/DDBJ databases">
        <title>The Genome Sequence of Clostridium citroniae WAL-17108.</title>
        <authorList>
            <consortium name="The Broad Institute Genome Sequencing Platform"/>
            <person name="Earl A."/>
            <person name="Ward D."/>
            <person name="Feldgarden M."/>
            <person name="Gevers D."/>
            <person name="Finegold S.M."/>
            <person name="Summanen P.H."/>
            <person name="Molitoris D.R."/>
            <person name="Vaisanen M.L."/>
            <person name="Daigneault M."/>
            <person name="Allen-Vercoe E."/>
            <person name="Young S.K."/>
            <person name="Zeng Q."/>
            <person name="Gargeya S."/>
            <person name="Fitzgerald M."/>
            <person name="Haas B."/>
            <person name="Abouelleil A."/>
            <person name="Alvarado L."/>
            <person name="Arachchi H.M."/>
            <person name="Berlin A."/>
            <person name="Brown A."/>
            <person name="Chapman S.B."/>
            <person name="Chen Z."/>
            <person name="Dunbar C."/>
            <person name="Freedman E."/>
            <person name="Gearin G."/>
            <person name="Gellesch M."/>
            <person name="Goldberg J."/>
            <person name="Griggs A."/>
            <person name="Gujja S."/>
            <person name="Heiman D."/>
            <person name="Howarth C."/>
            <person name="Larson L."/>
            <person name="Lui A."/>
            <person name="MacDonald P.J.P."/>
            <person name="Montmayeur A."/>
            <person name="Murphy C."/>
            <person name="Neiman D."/>
            <person name="Pearson M."/>
            <person name="Priest M."/>
            <person name="Roberts A."/>
            <person name="Saif S."/>
            <person name="Shea T."/>
            <person name="Shenoy N."/>
            <person name="Sisk P."/>
            <person name="Stolte C."/>
            <person name="Sykes S."/>
            <person name="Wortman J."/>
            <person name="Nusbaum C."/>
            <person name="Birren B."/>
        </authorList>
    </citation>
    <scope>NUCLEOTIDE SEQUENCE [LARGE SCALE GENOMIC DNA]</scope>
    <source>
        <strain evidence="1 2">WAL-17108</strain>
    </source>
</reference>
<evidence type="ECO:0008006" key="3">
    <source>
        <dbReference type="Google" id="ProtNLM"/>
    </source>
</evidence>
<dbReference type="SUPFAM" id="SSF46785">
    <property type="entry name" value="Winged helix' DNA-binding domain"/>
    <property type="match status" value="1"/>
</dbReference>
<protein>
    <recommendedName>
        <fullName evidence="3">Rubredoxin-like domain-containing protein</fullName>
    </recommendedName>
</protein>